<dbReference type="AlphaFoldDB" id="A0A194X5A1"/>
<gene>
    <name evidence="1" type="ORF">LY89DRAFT_751637</name>
</gene>
<organism evidence="1 2">
    <name type="scientific">Mollisia scopiformis</name>
    <name type="common">Conifer needle endophyte fungus</name>
    <name type="synonym">Phialocephala scopiformis</name>
    <dbReference type="NCBI Taxonomy" id="149040"/>
    <lineage>
        <taxon>Eukaryota</taxon>
        <taxon>Fungi</taxon>
        <taxon>Dikarya</taxon>
        <taxon>Ascomycota</taxon>
        <taxon>Pezizomycotina</taxon>
        <taxon>Leotiomycetes</taxon>
        <taxon>Helotiales</taxon>
        <taxon>Mollisiaceae</taxon>
        <taxon>Mollisia</taxon>
    </lineage>
</organism>
<dbReference type="EMBL" id="KQ947419">
    <property type="protein sequence ID" value="KUJ14987.1"/>
    <property type="molecule type" value="Genomic_DNA"/>
</dbReference>
<dbReference type="Proteomes" id="UP000070700">
    <property type="component" value="Unassembled WGS sequence"/>
</dbReference>
<evidence type="ECO:0000313" key="2">
    <source>
        <dbReference type="Proteomes" id="UP000070700"/>
    </source>
</evidence>
<proteinExistence type="predicted"/>
<reference evidence="1 2" key="1">
    <citation type="submission" date="2015-10" db="EMBL/GenBank/DDBJ databases">
        <title>Full genome of DAOMC 229536 Phialocephala scopiformis, a fungal endophyte of spruce producing the potent anti-insectan compound rugulosin.</title>
        <authorList>
            <consortium name="DOE Joint Genome Institute"/>
            <person name="Walker A.K."/>
            <person name="Frasz S.L."/>
            <person name="Seifert K.A."/>
            <person name="Miller J.D."/>
            <person name="Mondo S.J."/>
            <person name="Labutti K."/>
            <person name="Lipzen A."/>
            <person name="Dockter R."/>
            <person name="Kennedy M."/>
            <person name="Grigoriev I.V."/>
            <person name="Spatafora J.W."/>
        </authorList>
    </citation>
    <scope>NUCLEOTIDE SEQUENCE [LARGE SCALE GENOMIC DNA]</scope>
    <source>
        <strain evidence="1 2">CBS 120377</strain>
    </source>
</reference>
<dbReference type="GeneID" id="28830956"/>
<dbReference type="RefSeq" id="XP_018069342.1">
    <property type="nucleotide sequence ID" value="XM_018221230.1"/>
</dbReference>
<protein>
    <submittedName>
        <fullName evidence="1">Uncharacterized protein</fullName>
    </submittedName>
</protein>
<accession>A0A194X5A1</accession>
<keyword evidence="2" id="KW-1185">Reference proteome</keyword>
<name>A0A194X5A1_MOLSC</name>
<sequence length="157" mass="17784">MIRNEPQSNLTSFQEEEIEEQFTTWWRGPDDPDAVAYASRKGISFYEVDNSDGDNDTILELGGATPIDIGPLNSRQFSPDKFRAANLASDAEERARHGADHQLTTGQDIVQRRNWETAPPGEKLRTRRAWFKMYSDYLAAVKKQIGKLKARLTLNPG</sequence>
<evidence type="ECO:0000313" key="1">
    <source>
        <dbReference type="EMBL" id="KUJ14987.1"/>
    </source>
</evidence>
<dbReference type="InParanoid" id="A0A194X5A1"/>
<dbReference type="KEGG" id="psco:LY89DRAFT_751637"/>